<dbReference type="GO" id="GO:0045944">
    <property type="term" value="P:positive regulation of transcription by RNA polymerase II"/>
    <property type="evidence" value="ECO:0007669"/>
    <property type="project" value="TreeGrafter"/>
</dbReference>
<evidence type="ECO:0008006" key="4">
    <source>
        <dbReference type="Google" id="ProtNLM"/>
    </source>
</evidence>
<protein>
    <recommendedName>
        <fullName evidence="4">Cytokine like 1</fullName>
    </recommendedName>
</protein>
<evidence type="ECO:0000313" key="2">
    <source>
        <dbReference type="Ensembl" id="ENSPMGP00000009334.1"/>
    </source>
</evidence>
<keyword evidence="1" id="KW-0732">Signal</keyword>
<reference evidence="2" key="2">
    <citation type="submission" date="2025-09" db="UniProtKB">
        <authorList>
            <consortium name="Ensembl"/>
        </authorList>
    </citation>
    <scope>IDENTIFICATION</scope>
</reference>
<feature type="signal peptide" evidence="1">
    <location>
        <begin position="1"/>
        <end position="19"/>
    </location>
</feature>
<dbReference type="PANTHER" id="PTHR15974:SF0">
    <property type="entry name" value="CYTOKINE-LIKE PROTEIN 1"/>
    <property type="match status" value="1"/>
</dbReference>
<accession>A0A3B3ZY35</accession>
<sequence length="133" mass="15234">MKVLALLTCVWVAVSLTHGAPPTCYSRALGLGKETMVLLDRIHRFPRTKPCAQVLPTIFIDVHVSVSVILPEQLCRQRPRLVLLKRKVQNLYTIITRLCYRDLVFFTDDCEGIDTGHSKPYIREDTLQLLQED</sequence>
<dbReference type="AlphaFoldDB" id="A0A3B3ZY35"/>
<evidence type="ECO:0000313" key="3">
    <source>
        <dbReference type="Proteomes" id="UP000261520"/>
    </source>
</evidence>
<dbReference type="Proteomes" id="UP000261520">
    <property type="component" value="Unplaced"/>
</dbReference>
<name>A0A3B3ZY35_9GOBI</name>
<reference evidence="2" key="1">
    <citation type="submission" date="2025-08" db="UniProtKB">
        <authorList>
            <consortium name="Ensembl"/>
        </authorList>
    </citation>
    <scope>IDENTIFICATION</scope>
</reference>
<dbReference type="Ensembl" id="ENSPMGT00000009955.1">
    <property type="protein sequence ID" value="ENSPMGP00000009334.1"/>
    <property type="gene ID" value="ENSPMGG00000007736.1"/>
</dbReference>
<feature type="chain" id="PRO_5017231308" description="Cytokine like 1" evidence="1">
    <location>
        <begin position="20"/>
        <end position="133"/>
    </location>
</feature>
<organism evidence="2 3">
    <name type="scientific">Periophthalmus magnuspinnatus</name>
    <dbReference type="NCBI Taxonomy" id="409849"/>
    <lineage>
        <taxon>Eukaryota</taxon>
        <taxon>Metazoa</taxon>
        <taxon>Chordata</taxon>
        <taxon>Craniata</taxon>
        <taxon>Vertebrata</taxon>
        <taxon>Euteleostomi</taxon>
        <taxon>Actinopterygii</taxon>
        <taxon>Neopterygii</taxon>
        <taxon>Teleostei</taxon>
        <taxon>Neoteleostei</taxon>
        <taxon>Acanthomorphata</taxon>
        <taxon>Gobiaria</taxon>
        <taxon>Gobiiformes</taxon>
        <taxon>Gobioidei</taxon>
        <taxon>Gobiidae</taxon>
        <taxon>Oxudercinae</taxon>
        <taxon>Periophthalmus</taxon>
    </lineage>
</organism>
<dbReference type="InterPro" id="IPR029253">
    <property type="entry name" value="CYTL1"/>
</dbReference>
<proteinExistence type="predicted"/>
<dbReference type="PANTHER" id="PTHR15974">
    <property type="entry name" value="CYTOKINE-LIKE PROTEIN 1"/>
    <property type="match status" value="1"/>
</dbReference>
<dbReference type="Pfam" id="PF15153">
    <property type="entry name" value="CYTL1"/>
    <property type="match status" value="1"/>
</dbReference>
<evidence type="ECO:0000256" key="1">
    <source>
        <dbReference type="SAM" id="SignalP"/>
    </source>
</evidence>
<keyword evidence="3" id="KW-1185">Reference proteome</keyword>